<dbReference type="EC" id="3.1.1.3" evidence="1"/>
<evidence type="ECO:0000313" key="5">
    <source>
        <dbReference type="Proteomes" id="UP000094112"/>
    </source>
</evidence>
<dbReference type="SUPFAM" id="SSF53474">
    <property type="entry name" value="alpha/beta-Hydrolases"/>
    <property type="match status" value="1"/>
</dbReference>
<reference evidence="4 5" key="1">
    <citation type="journal article" date="2016" name="Proc. Natl. Acad. Sci. U.S.A.">
        <title>Comparative genomics of biotechnologically important yeasts.</title>
        <authorList>
            <person name="Riley R."/>
            <person name="Haridas S."/>
            <person name="Wolfe K.H."/>
            <person name="Lopes M.R."/>
            <person name="Hittinger C.T."/>
            <person name="Goeker M."/>
            <person name="Salamov A.A."/>
            <person name="Wisecaver J.H."/>
            <person name="Long T.M."/>
            <person name="Calvey C.H."/>
            <person name="Aerts A.L."/>
            <person name="Barry K.W."/>
            <person name="Choi C."/>
            <person name="Clum A."/>
            <person name="Coughlan A.Y."/>
            <person name="Deshpande S."/>
            <person name="Douglass A.P."/>
            <person name="Hanson S.J."/>
            <person name="Klenk H.-P."/>
            <person name="LaButti K.M."/>
            <person name="Lapidus A."/>
            <person name="Lindquist E.A."/>
            <person name="Lipzen A.M."/>
            <person name="Meier-Kolthoff J.P."/>
            <person name="Ohm R.A."/>
            <person name="Otillar R.P."/>
            <person name="Pangilinan J.L."/>
            <person name="Peng Y."/>
            <person name="Rokas A."/>
            <person name="Rosa C.A."/>
            <person name="Scheuner C."/>
            <person name="Sibirny A.A."/>
            <person name="Slot J.C."/>
            <person name="Stielow J.B."/>
            <person name="Sun H."/>
            <person name="Kurtzman C.P."/>
            <person name="Blackwell M."/>
            <person name="Grigoriev I.V."/>
            <person name="Jeffries T.W."/>
        </authorList>
    </citation>
    <scope>NUCLEOTIDE SEQUENCE [LARGE SCALE GENOMIC DNA]</scope>
    <source>
        <strain evidence="5">ATCC 58044 / CBS 1984 / NCYC 433 / NRRL Y-366-8</strain>
    </source>
</reference>
<dbReference type="PANTHER" id="PTHR46640">
    <property type="entry name" value="TRIACYLGLYCEROL LIPASE, PUTATIVE (AFU_ORTHOLOGUE AFUA_6G06510)-RELATED"/>
    <property type="match status" value="1"/>
</dbReference>
<dbReference type="GO" id="GO:0006629">
    <property type="term" value="P:lipid metabolic process"/>
    <property type="evidence" value="ECO:0007669"/>
    <property type="project" value="InterPro"/>
</dbReference>
<feature type="non-terminal residue" evidence="4">
    <location>
        <position position="279"/>
    </location>
</feature>
<dbReference type="GO" id="GO:0004806">
    <property type="term" value="F:triacylglycerol lipase activity"/>
    <property type="evidence" value="ECO:0007669"/>
    <property type="project" value="UniProtKB-EC"/>
</dbReference>
<dbReference type="OrthoDB" id="4059120at2759"/>
<proteinExistence type="predicted"/>
<dbReference type="CDD" id="cd00519">
    <property type="entry name" value="Lipase_3"/>
    <property type="match status" value="1"/>
</dbReference>
<protein>
    <recommendedName>
        <fullName evidence="1">triacylglycerol lipase</fullName>
        <ecNumber evidence="1">3.1.1.3</ecNumber>
    </recommendedName>
</protein>
<dbReference type="PANTHER" id="PTHR46640:SF3">
    <property type="entry name" value="LIPASE LIH1-RELATED"/>
    <property type="match status" value="1"/>
</dbReference>
<accession>A0A1E3P980</accession>
<dbReference type="InterPro" id="IPR029058">
    <property type="entry name" value="AB_hydrolase_fold"/>
</dbReference>
<gene>
    <name evidence="4" type="ORF">WICANDRAFT_24152</name>
</gene>
<sequence length="279" mass="31243">ILAIDYSDDVYNTLFKLTYYPKISYCSYEPTFHPGPLEDACPKIEFCEKSSSTEIEEVVRPDVLDKEISGTSYIAIDHSKRKVYVVFRGTLSPGDALTDITFLQCPYVPVLANGTLNSKSNDFKKFDCEDCMVHCGLYVEFTKFIGEVFETAQPFLDKGYELVVTGHSLGGGYALLGGLEFLTKGYDPLLVTYASLRVGDPVFNEWVDKKFHTDENVEILANGGDLPIPSFSRVYQETDIVPRLPPVLPGIAKYTHSGMEFAITKVRLPHEKENVLFKG</sequence>
<name>A0A1E3P980_WICAA</name>
<dbReference type="AlphaFoldDB" id="A0A1E3P980"/>
<dbReference type="InterPro" id="IPR051299">
    <property type="entry name" value="AB_hydrolase_lip/est"/>
</dbReference>
<evidence type="ECO:0000256" key="2">
    <source>
        <dbReference type="ARBA" id="ARBA00022801"/>
    </source>
</evidence>
<feature type="domain" description="Fungal lipase-type" evidence="3">
    <location>
        <begin position="84"/>
        <end position="247"/>
    </location>
</feature>
<dbReference type="GeneID" id="30198265"/>
<feature type="non-terminal residue" evidence="4">
    <location>
        <position position="1"/>
    </location>
</feature>
<evidence type="ECO:0000313" key="4">
    <source>
        <dbReference type="EMBL" id="ODQ61512.1"/>
    </source>
</evidence>
<evidence type="ECO:0000256" key="1">
    <source>
        <dbReference type="ARBA" id="ARBA00013279"/>
    </source>
</evidence>
<keyword evidence="5" id="KW-1185">Reference proteome</keyword>
<organism evidence="4 5">
    <name type="scientific">Wickerhamomyces anomalus (strain ATCC 58044 / CBS 1984 / NCYC 433 / NRRL Y-366-8)</name>
    <name type="common">Yeast</name>
    <name type="synonym">Hansenula anomala</name>
    <dbReference type="NCBI Taxonomy" id="683960"/>
    <lineage>
        <taxon>Eukaryota</taxon>
        <taxon>Fungi</taxon>
        <taxon>Dikarya</taxon>
        <taxon>Ascomycota</taxon>
        <taxon>Saccharomycotina</taxon>
        <taxon>Saccharomycetes</taxon>
        <taxon>Phaffomycetales</taxon>
        <taxon>Wickerhamomycetaceae</taxon>
        <taxon>Wickerhamomyces</taxon>
    </lineage>
</organism>
<dbReference type="Gene3D" id="3.40.50.1820">
    <property type="entry name" value="alpha/beta hydrolase"/>
    <property type="match status" value="1"/>
</dbReference>
<dbReference type="Pfam" id="PF01764">
    <property type="entry name" value="Lipase_3"/>
    <property type="match status" value="1"/>
</dbReference>
<dbReference type="RefSeq" id="XP_019040719.1">
    <property type="nucleotide sequence ID" value="XM_019181019.1"/>
</dbReference>
<dbReference type="InterPro" id="IPR002921">
    <property type="entry name" value="Fungal_lipase-type"/>
</dbReference>
<dbReference type="EMBL" id="KV454209">
    <property type="protein sequence ID" value="ODQ61512.1"/>
    <property type="molecule type" value="Genomic_DNA"/>
</dbReference>
<evidence type="ECO:0000259" key="3">
    <source>
        <dbReference type="Pfam" id="PF01764"/>
    </source>
</evidence>
<keyword evidence="2" id="KW-0378">Hydrolase</keyword>
<dbReference type="Proteomes" id="UP000094112">
    <property type="component" value="Unassembled WGS sequence"/>
</dbReference>